<feature type="signal peptide" evidence="9">
    <location>
        <begin position="1"/>
        <end position="26"/>
    </location>
</feature>
<evidence type="ECO:0000256" key="7">
    <source>
        <dbReference type="PIRSR" id="PIRSR600101-2"/>
    </source>
</evidence>
<reference evidence="10 11" key="1">
    <citation type="journal article" date="2021" name="Nat. Commun.">
        <title>Genetic determinants of endophytism in the Arabidopsis root mycobiome.</title>
        <authorList>
            <person name="Mesny F."/>
            <person name="Miyauchi S."/>
            <person name="Thiergart T."/>
            <person name="Pickel B."/>
            <person name="Atanasova L."/>
            <person name="Karlsson M."/>
            <person name="Huettel B."/>
            <person name="Barry K.W."/>
            <person name="Haridas S."/>
            <person name="Chen C."/>
            <person name="Bauer D."/>
            <person name="Andreopoulos W."/>
            <person name="Pangilinan J."/>
            <person name="LaButti K."/>
            <person name="Riley R."/>
            <person name="Lipzen A."/>
            <person name="Clum A."/>
            <person name="Drula E."/>
            <person name="Henrissat B."/>
            <person name="Kohler A."/>
            <person name="Grigoriev I.V."/>
            <person name="Martin F.M."/>
            <person name="Hacquard S."/>
        </authorList>
    </citation>
    <scope>NUCLEOTIDE SEQUENCE [LARGE SCALE GENOMIC DNA]</scope>
    <source>
        <strain evidence="10 11">MPI-CAGE-CH-0241</strain>
    </source>
</reference>
<dbReference type="InterPro" id="IPR043137">
    <property type="entry name" value="GGT_ssub_C"/>
</dbReference>
<evidence type="ECO:0000256" key="2">
    <source>
        <dbReference type="ARBA" id="ARBA00001089"/>
    </source>
</evidence>
<protein>
    <recommendedName>
        <fullName evidence="8">Glutathione hydrolase</fullName>
        <ecNumber evidence="8">2.3.2.2</ecNumber>
        <ecNumber evidence="8">3.4.19.13</ecNumber>
    </recommendedName>
    <alternativeName>
        <fullName evidence="8">Gamma-glutamyltransferase</fullName>
    </alternativeName>
    <alternativeName>
        <fullName evidence="8">Gamma-glutamyltranspeptidase</fullName>
    </alternativeName>
</protein>
<feature type="chain" id="PRO_5040273973" description="Glutathione hydrolase" evidence="9">
    <location>
        <begin position="27"/>
        <end position="627"/>
    </location>
</feature>
<dbReference type="PANTHER" id="PTHR11686">
    <property type="entry name" value="GAMMA GLUTAMYL TRANSPEPTIDASE"/>
    <property type="match status" value="1"/>
</dbReference>
<dbReference type="OrthoDB" id="1081007at2759"/>
<feature type="binding site" evidence="7">
    <location>
        <begin position="454"/>
        <end position="456"/>
    </location>
    <ligand>
        <name>L-glutamate</name>
        <dbReference type="ChEBI" id="CHEBI:29985"/>
    </ligand>
</feature>
<dbReference type="GO" id="GO:0005886">
    <property type="term" value="C:plasma membrane"/>
    <property type="evidence" value="ECO:0007669"/>
    <property type="project" value="TreeGrafter"/>
</dbReference>
<dbReference type="PANTHER" id="PTHR11686:SF62">
    <property type="entry name" value="GLUTATHIONE HYDROLASE"/>
    <property type="match status" value="1"/>
</dbReference>
<evidence type="ECO:0000256" key="9">
    <source>
        <dbReference type="SAM" id="SignalP"/>
    </source>
</evidence>
<comment type="caution">
    <text evidence="10">The sequence shown here is derived from an EMBL/GenBank/DDBJ whole genome shotgun (WGS) entry which is preliminary data.</text>
</comment>
<evidence type="ECO:0000256" key="6">
    <source>
        <dbReference type="PIRSR" id="PIRSR600101-1"/>
    </source>
</evidence>
<dbReference type="GO" id="GO:0036374">
    <property type="term" value="F:glutathione hydrolase activity"/>
    <property type="evidence" value="ECO:0007669"/>
    <property type="project" value="UniProtKB-UniRule"/>
</dbReference>
<evidence type="ECO:0000313" key="10">
    <source>
        <dbReference type="EMBL" id="KAH6896937.1"/>
    </source>
</evidence>
<keyword evidence="8" id="KW-0012">Acyltransferase</keyword>
<keyword evidence="9" id="KW-0732">Signal</keyword>
<dbReference type="InterPro" id="IPR043138">
    <property type="entry name" value="GGT_lsub"/>
</dbReference>
<dbReference type="InterPro" id="IPR029055">
    <property type="entry name" value="Ntn_hydrolases_N"/>
</dbReference>
<evidence type="ECO:0000256" key="4">
    <source>
        <dbReference type="ARBA" id="ARBA00009381"/>
    </source>
</evidence>
<comment type="function">
    <text evidence="8">Cleaves the gamma-glutamyl peptide bond of glutathione and glutathione conjugates.</text>
</comment>
<keyword evidence="8" id="KW-0378">Hydrolase</keyword>
<organism evidence="10 11">
    <name type="scientific">Thelonectria olida</name>
    <dbReference type="NCBI Taxonomy" id="1576542"/>
    <lineage>
        <taxon>Eukaryota</taxon>
        <taxon>Fungi</taxon>
        <taxon>Dikarya</taxon>
        <taxon>Ascomycota</taxon>
        <taxon>Pezizomycotina</taxon>
        <taxon>Sordariomycetes</taxon>
        <taxon>Hypocreomycetidae</taxon>
        <taxon>Hypocreales</taxon>
        <taxon>Nectriaceae</taxon>
        <taxon>Thelonectria</taxon>
    </lineage>
</organism>
<keyword evidence="8" id="KW-0808">Transferase</keyword>
<dbReference type="FunFam" id="3.60.20.40:FF:000001">
    <property type="entry name" value="Gamma-glutamyltranspeptidase 1"/>
    <property type="match status" value="1"/>
</dbReference>
<comment type="similarity">
    <text evidence="4">Belongs to the gamma-glutamyltransferase family.</text>
</comment>
<comment type="catalytic activity">
    <reaction evidence="5 8">
        <text>an N-terminal (5-L-glutamyl)-[peptide] + an alpha-amino acid = 5-L-glutamyl amino acid + an N-terminal L-alpha-aminoacyl-[peptide]</text>
        <dbReference type="Rhea" id="RHEA:23904"/>
        <dbReference type="Rhea" id="RHEA-COMP:9780"/>
        <dbReference type="Rhea" id="RHEA-COMP:9795"/>
        <dbReference type="ChEBI" id="CHEBI:77644"/>
        <dbReference type="ChEBI" id="CHEBI:78597"/>
        <dbReference type="ChEBI" id="CHEBI:78599"/>
        <dbReference type="ChEBI" id="CHEBI:78608"/>
        <dbReference type="EC" id="2.3.2.2"/>
    </reaction>
</comment>
<accession>A0A9P8WC64</accession>
<dbReference type="AlphaFoldDB" id="A0A9P8WC64"/>
<evidence type="ECO:0000256" key="3">
    <source>
        <dbReference type="ARBA" id="ARBA00005115"/>
    </source>
</evidence>
<dbReference type="PROSITE" id="PS51257">
    <property type="entry name" value="PROKAR_LIPOPROTEIN"/>
    <property type="match status" value="1"/>
</dbReference>
<dbReference type="PRINTS" id="PR01210">
    <property type="entry name" value="GGTRANSPTASE"/>
</dbReference>
<feature type="active site" description="Nucleophile" evidence="6">
    <location>
        <position position="436"/>
    </location>
</feature>
<sequence length="627" mass="69256">MKPLQYAPSVLQLLLASCLHPGLADAGPYPQGYKNDKTYKPDQNLIHTPVGSRGAVASEANECSHWGKQILTEGGNAVDAAVATTFCVGVLAPYHSGIGGGGFMLVRDKHGMYEAIDFRESAPAAAHENMYEGNIEGSIYGGLSVAVPGEVRGLWYAHQKYGQLPWKRLLEGAHYRAKAVRMNADYMSYINKAVNGSRKNFIVEDPSWAADYVENGKMKGEGSWVRRDRYAKTLKRIAEKGPDGFYKGRVARALVQSIRDRNGTITMDDFKNYQVKTRPVLTTTYRGYKLHTVGAPASGAVALNIINVMEGYPKPDRTAQSYSEYKGKPVSDFFPGRKIMEAINRDKHSARVPHIYDVNKPRDSLWHKFVEAMRFGYAARGKLGDPDYVDDVRGYENAMIDKENAKRIRKLIDPKHTQNITAYDPGKVYQPSDHGTSHIATADDEGMAVSLTSTVNLLFGSRIMDAETGVILNNEMNDFSIPGVSNEFHFEPSESNFIRPGKRPLSSITPIIVERPDGAFFVAVGAAGGSRIISATSQVLWRVMSEPVGINEAVNEPRLHDQLMPNKLLAEKDFPITTVRQLRDVYGHNVTWVSPGLSIVEGVIRDKKGYFEAGSDARQKNHGGVVV</sequence>
<dbReference type="Gene3D" id="1.10.246.130">
    <property type="match status" value="1"/>
</dbReference>
<keyword evidence="11" id="KW-1185">Reference proteome</keyword>
<dbReference type="EC" id="3.4.19.13" evidence="8"/>
<comment type="catalytic activity">
    <reaction evidence="1 8">
        <text>an S-substituted glutathione + H2O = an S-substituted L-cysteinylglycine + L-glutamate</text>
        <dbReference type="Rhea" id="RHEA:59468"/>
        <dbReference type="ChEBI" id="CHEBI:15377"/>
        <dbReference type="ChEBI" id="CHEBI:29985"/>
        <dbReference type="ChEBI" id="CHEBI:90779"/>
        <dbReference type="ChEBI" id="CHEBI:143103"/>
        <dbReference type="EC" id="3.4.19.13"/>
    </reaction>
</comment>
<feature type="binding site" evidence="7">
    <location>
        <position position="119"/>
    </location>
    <ligand>
        <name>L-glutamate</name>
        <dbReference type="ChEBI" id="CHEBI:29985"/>
    </ligand>
</feature>
<evidence type="ECO:0000313" key="11">
    <source>
        <dbReference type="Proteomes" id="UP000777438"/>
    </source>
</evidence>
<feature type="binding site" evidence="7">
    <location>
        <position position="529"/>
    </location>
    <ligand>
        <name>L-glutamate</name>
        <dbReference type="ChEBI" id="CHEBI:29985"/>
    </ligand>
</feature>
<gene>
    <name evidence="10" type="ORF">B0T10DRAFT_475494</name>
</gene>
<dbReference type="GO" id="GO:0006751">
    <property type="term" value="P:glutathione catabolic process"/>
    <property type="evidence" value="ECO:0007669"/>
    <property type="project" value="UniProtKB-UniRule"/>
</dbReference>
<feature type="binding site" evidence="7">
    <location>
        <begin position="506"/>
        <end position="507"/>
    </location>
    <ligand>
        <name>L-glutamate</name>
        <dbReference type="ChEBI" id="CHEBI:29985"/>
    </ligand>
</feature>
<proteinExistence type="inferred from homology"/>
<name>A0A9P8WC64_9HYPO</name>
<comment type="catalytic activity">
    <reaction evidence="2 8">
        <text>glutathione + H2O = L-cysteinylglycine + L-glutamate</text>
        <dbReference type="Rhea" id="RHEA:28807"/>
        <dbReference type="ChEBI" id="CHEBI:15377"/>
        <dbReference type="ChEBI" id="CHEBI:29985"/>
        <dbReference type="ChEBI" id="CHEBI:57925"/>
        <dbReference type="ChEBI" id="CHEBI:61694"/>
        <dbReference type="EC" id="3.4.19.13"/>
    </reaction>
</comment>
<dbReference type="SUPFAM" id="SSF56235">
    <property type="entry name" value="N-terminal nucleophile aminohydrolases (Ntn hydrolases)"/>
    <property type="match status" value="1"/>
</dbReference>
<dbReference type="EC" id="2.3.2.2" evidence="8"/>
<comment type="pathway">
    <text evidence="3 8">Sulfur metabolism; glutathione metabolism.</text>
</comment>
<evidence type="ECO:0000256" key="5">
    <source>
        <dbReference type="ARBA" id="ARBA00047417"/>
    </source>
</evidence>
<feature type="binding site" evidence="7">
    <location>
        <position position="478"/>
    </location>
    <ligand>
        <name>L-glutamate</name>
        <dbReference type="ChEBI" id="CHEBI:29985"/>
    </ligand>
</feature>
<dbReference type="GO" id="GO:0103068">
    <property type="term" value="F:leukotriene C4 gamma-glutamyl transferase activity"/>
    <property type="evidence" value="ECO:0007669"/>
    <property type="project" value="UniProtKB-EC"/>
</dbReference>
<evidence type="ECO:0000256" key="8">
    <source>
        <dbReference type="RuleBase" id="RU368068"/>
    </source>
</evidence>
<dbReference type="Proteomes" id="UP000777438">
    <property type="component" value="Unassembled WGS sequence"/>
</dbReference>
<dbReference type="InterPro" id="IPR000101">
    <property type="entry name" value="GGT_peptidase"/>
</dbReference>
<dbReference type="EMBL" id="JAGPYM010000003">
    <property type="protein sequence ID" value="KAH6896937.1"/>
    <property type="molecule type" value="Genomic_DNA"/>
</dbReference>
<evidence type="ECO:0000256" key="1">
    <source>
        <dbReference type="ARBA" id="ARBA00001049"/>
    </source>
</evidence>
<dbReference type="Pfam" id="PF01019">
    <property type="entry name" value="G_glu_transpept"/>
    <property type="match status" value="1"/>
</dbReference>
<dbReference type="Gene3D" id="3.60.20.40">
    <property type="match status" value="1"/>
</dbReference>